<reference evidence="2 3" key="1">
    <citation type="journal article" date="2018" name="Proc. Natl. Acad. Sci. U.S.A.">
        <title>Draft genome sequence of Camellia sinensis var. sinensis provides insights into the evolution of the tea genome and tea quality.</title>
        <authorList>
            <person name="Wei C."/>
            <person name="Yang H."/>
            <person name="Wang S."/>
            <person name="Zhao J."/>
            <person name="Liu C."/>
            <person name="Gao L."/>
            <person name="Xia E."/>
            <person name="Lu Y."/>
            <person name="Tai Y."/>
            <person name="She G."/>
            <person name="Sun J."/>
            <person name="Cao H."/>
            <person name="Tong W."/>
            <person name="Gao Q."/>
            <person name="Li Y."/>
            <person name="Deng W."/>
            <person name="Jiang X."/>
            <person name="Wang W."/>
            <person name="Chen Q."/>
            <person name="Zhang S."/>
            <person name="Li H."/>
            <person name="Wu J."/>
            <person name="Wang P."/>
            <person name="Li P."/>
            <person name="Shi C."/>
            <person name="Zheng F."/>
            <person name="Jian J."/>
            <person name="Huang B."/>
            <person name="Shan D."/>
            <person name="Shi M."/>
            <person name="Fang C."/>
            <person name="Yue Y."/>
            <person name="Li F."/>
            <person name="Li D."/>
            <person name="Wei S."/>
            <person name="Han B."/>
            <person name="Jiang C."/>
            <person name="Yin Y."/>
            <person name="Xia T."/>
            <person name="Zhang Z."/>
            <person name="Bennetzen J.L."/>
            <person name="Zhao S."/>
            <person name="Wan X."/>
        </authorList>
    </citation>
    <scope>NUCLEOTIDE SEQUENCE [LARGE SCALE GENOMIC DNA]</scope>
    <source>
        <strain evidence="3">cv. Shuchazao</strain>
        <tissue evidence="2">Leaf</tissue>
    </source>
</reference>
<dbReference type="PANTHER" id="PTHR35297">
    <property type="entry name" value="PROTEIN, PUTATIVE-RELATED"/>
    <property type="match status" value="1"/>
</dbReference>
<organism evidence="2 3">
    <name type="scientific">Camellia sinensis var. sinensis</name>
    <name type="common">China tea</name>
    <dbReference type="NCBI Taxonomy" id="542762"/>
    <lineage>
        <taxon>Eukaryota</taxon>
        <taxon>Viridiplantae</taxon>
        <taxon>Streptophyta</taxon>
        <taxon>Embryophyta</taxon>
        <taxon>Tracheophyta</taxon>
        <taxon>Spermatophyta</taxon>
        <taxon>Magnoliopsida</taxon>
        <taxon>eudicotyledons</taxon>
        <taxon>Gunneridae</taxon>
        <taxon>Pentapetalae</taxon>
        <taxon>asterids</taxon>
        <taxon>Ericales</taxon>
        <taxon>Theaceae</taxon>
        <taxon>Camellia</taxon>
    </lineage>
</organism>
<evidence type="ECO:0000313" key="3">
    <source>
        <dbReference type="Proteomes" id="UP000306102"/>
    </source>
</evidence>
<name>A0A4S4EXE9_CAMSN</name>
<dbReference type="Proteomes" id="UP000306102">
    <property type="component" value="Unassembled WGS sequence"/>
</dbReference>
<feature type="region of interest" description="Disordered" evidence="1">
    <location>
        <begin position="20"/>
        <end position="71"/>
    </location>
</feature>
<evidence type="ECO:0000256" key="1">
    <source>
        <dbReference type="SAM" id="MobiDB-lite"/>
    </source>
</evidence>
<gene>
    <name evidence="2" type="ORF">TEA_015025</name>
</gene>
<dbReference type="PANTHER" id="PTHR35297:SF2">
    <property type="entry name" value="PROTEIN, PUTATIVE-RELATED"/>
    <property type="match status" value="1"/>
</dbReference>
<accession>A0A4S4EXE9</accession>
<protein>
    <submittedName>
        <fullName evidence="2">Uncharacterized protein</fullName>
    </submittedName>
</protein>
<keyword evidence="3" id="KW-1185">Reference proteome</keyword>
<dbReference type="EMBL" id="SDRB02001265">
    <property type="protein sequence ID" value="THG21713.1"/>
    <property type="molecule type" value="Genomic_DNA"/>
</dbReference>
<comment type="caution">
    <text evidence="2">The sequence shown here is derived from an EMBL/GenBank/DDBJ whole genome shotgun (WGS) entry which is preliminary data.</text>
</comment>
<feature type="compositionally biased region" description="Basic and acidic residues" evidence="1">
    <location>
        <begin position="31"/>
        <end position="47"/>
    </location>
</feature>
<sequence length="161" mass="18243">MDMELVFIKVLLTKSLGSPNSKLHSHGGVVGEKEENLSGEDQKRKDQASLTADDDEDNDKSQKPLKSPPRPEKFIHLIPLLTVLCFLILYLSSHDPSQKDLAQFRGFNRLSKSIDSTEIDDIGRFSDIKKGDVLAIRSLRNLQEIGKHATKYRLHRKIGFF</sequence>
<dbReference type="AlphaFoldDB" id="A0A4S4EXE9"/>
<proteinExistence type="predicted"/>
<evidence type="ECO:0000313" key="2">
    <source>
        <dbReference type="EMBL" id="THG21713.1"/>
    </source>
</evidence>